<evidence type="ECO:0000313" key="2">
    <source>
        <dbReference type="EMBL" id="AVR96792.1"/>
    </source>
</evidence>
<dbReference type="EMBL" id="CP028324">
    <property type="protein sequence ID" value="AVR96792.1"/>
    <property type="molecule type" value="Genomic_DNA"/>
</dbReference>
<accession>A0A2R4CB54</accession>
<dbReference type="InterPro" id="IPR028950">
    <property type="entry name" value="Imm71"/>
</dbReference>
<keyword evidence="3" id="KW-1185">Reference proteome</keyword>
<reference evidence="2 3" key="1">
    <citation type="submission" date="2018-03" db="EMBL/GenBank/DDBJ databases">
        <title>Massilia armeniaca sp. nov., isolated from desert soil.</title>
        <authorList>
            <person name="Huang H."/>
            <person name="Ren M."/>
        </authorList>
    </citation>
    <scope>NUCLEOTIDE SEQUENCE [LARGE SCALE GENOMIC DNA]</scope>
    <source>
        <strain evidence="2 3">ZMN-3</strain>
    </source>
</reference>
<dbReference type="AlphaFoldDB" id="A0A2R4CB54"/>
<evidence type="ECO:0000259" key="1">
    <source>
        <dbReference type="Pfam" id="PF15602"/>
    </source>
</evidence>
<dbReference type="OrthoDB" id="6670599at2"/>
<proteinExistence type="predicted"/>
<gene>
    <name evidence="2" type="ORF">C9I28_14750</name>
</gene>
<feature type="domain" description="Immunity protein 71" evidence="1">
    <location>
        <begin position="14"/>
        <end position="168"/>
    </location>
</feature>
<dbReference type="KEGG" id="masz:C9I28_14750"/>
<dbReference type="Pfam" id="PF15602">
    <property type="entry name" value="Imm71"/>
    <property type="match status" value="1"/>
</dbReference>
<sequence>MQDCTAIPNHPPLLPTELQRRQIFYLLKQVSSVTAWRRILDYYRQWASVTAQCVRVAEENGWQGNTSLPHAEHVLILQCAAHCEAGVDRLARGDKRVFKFDKHGEFAIAMRMLSHWSQMMERYRIGENVRGKHTPLWPEFCDAHAKLAYAWGECGPLILEPRYLEDPARLFYGQWLDRYLQALFYPDVLPAVPDPATSTLVRTGRHVPCSGIWEPVDAPAPSLWRWLARSPRPAPPFKVQGTMSYLHGGSPAPCATIETAGDTMDIETTWRLLWKDERYRDGTVPEEESGYRFTHPEPVVPPLPIPPAYRGPIWAASGVIAPAGGRWLLYWDLRDPSNGVLLRRGEVLPRHHDLDVRWVLLPGARHDTGTIAMVATGQAG</sequence>
<name>A0A2R4CB54_9BURK</name>
<protein>
    <recommendedName>
        <fullName evidence="1">Immunity protein 71 domain-containing protein</fullName>
    </recommendedName>
</protein>
<dbReference type="RefSeq" id="WP_107142141.1">
    <property type="nucleotide sequence ID" value="NZ_CP028324.1"/>
</dbReference>
<dbReference type="Proteomes" id="UP000240505">
    <property type="component" value="Chromosome"/>
</dbReference>
<organism evidence="2 3">
    <name type="scientific">Pseudoduganella armeniaca</name>
    <dbReference type="NCBI Taxonomy" id="2072590"/>
    <lineage>
        <taxon>Bacteria</taxon>
        <taxon>Pseudomonadati</taxon>
        <taxon>Pseudomonadota</taxon>
        <taxon>Betaproteobacteria</taxon>
        <taxon>Burkholderiales</taxon>
        <taxon>Oxalobacteraceae</taxon>
        <taxon>Telluria group</taxon>
        <taxon>Pseudoduganella</taxon>
    </lineage>
</organism>
<evidence type="ECO:0000313" key="3">
    <source>
        <dbReference type="Proteomes" id="UP000240505"/>
    </source>
</evidence>